<sequence>MRNIIGCIAIITFLCTGCSSSKMGDIYMQDDKITNEGDSYSLHKEEQSIEGQVYTGQLEFEGMDTLWDYEAAEDMEVEVSYCLSVSQGKAKLVYIDPNDKPHIIVENKDRVKTEELENVVLQIKKGRNRIKLVAMNRAQINLRFKISEGNLNSLGF</sequence>
<gene>
    <name evidence="1" type="ORF">H8718_03055</name>
</gene>
<proteinExistence type="predicted"/>
<dbReference type="Proteomes" id="UP000655830">
    <property type="component" value="Unassembled WGS sequence"/>
</dbReference>
<reference evidence="1" key="1">
    <citation type="submission" date="2020-08" db="EMBL/GenBank/DDBJ databases">
        <title>Genome public.</title>
        <authorList>
            <person name="Liu C."/>
            <person name="Sun Q."/>
        </authorList>
    </citation>
    <scope>NUCLEOTIDE SEQUENCE</scope>
    <source>
        <strain evidence="1">NSJ-12</strain>
    </source>
</reference>
<dbReference type="EMBL" id="JACRSY010000003">
    <property type="protein sequence ID" value="MBC8578513.1"/>
    <property type="molecule type" value="Genomic_DNA"/>
</dbReference>
<accession>A0A926IDA6</accession>
<name>A0A926IDA6_9FIRM</name>
<comment type="caution">
    <text evidence="1">The sequence shown here is derived from an EMBL/GenBank/DDBJ whole genome shotgun (WGS) entry which is preliminary data.</text>
</comment>
<dbReference type="AlphaFoldDB" id="A0A926IDA6"/>
<evidence type="ECO:0000313" key="2">
    <source>
        <dbReference type="Proteomes" id="UP000655830"/>
    </source>
</evidence>
<keyword evidence="2" id="KW-1185">Reference proteome</keyword>
<evidence type="ECO:0000313" key="1">
    <source>
        <dbReference type="EMBL" id="MBC8578513.1"/>
    </source>
</evidence>
<dbReference type="RefSeq" id="WP_249331497.1">
    <property type="nucleotide sequence ID" value="NZ_JACRSY010000003.1"/>
</dbReference>
<organism evidence="1 2">
    <name type="scientific">Zhenhengia yiwuensis</name>
    <dbReference type="NCBI Taxonomy" id="2763666"/>
    <lineage>
        <taxon>Bacteria</taxon>
        <taxon>Bacillati</taxon>
        <taxon>Bacillota</taxon>
        <taxon>Clostridia</taxon>
        <taxon>Lachnospirales</taxon>
        <taxon>Lachnospiraceae</taxon>
        <taxon>Zhenhengia</taxon>
    </lineage>
</organism>
<protein>
    <submittedName>
        <fullName evidence="1">Uncharacterized protein</fullName>
    </submittedName>
</protein>